<keyword evidence="3 12" id="KW-0813">Transport</keyword>
<dbReference type="GO" id="GO:0044718">
    <property type="term" value="P:siderophore transmembrane transport"/>
    <property type="evidence" value="ECO:0007669"/>
    <property type="project" value="TreeGrafter"/>
</dbReference>
<dbReference type="Gene3D" id="2.170.130.10">
    <property type="entry name" value="TonB-dependent receptor, plug domain"/>
    <property type="match status" value="1"/>
</dbReference>
<sequence length="808" mass="88753">MSCQRTVYVKATYSGFLGDISLAVKKSQDVISFQMTSNLRISPLLKPLSVLIASTFSTVVFAQGVATEQQLQTVAVDGTRLPLAANLPSTTASLTAAELREQQNIFNPEDVLRNMPNTTIRKRYSGDRNALIGGRSFGTTQAPRGLVLMDGYLISNFLGRFDAPRWNMIAPEEIERVDLLYGPYSAIYPGNSIGTTVVVSTRKPKQFEGAARLAMQSEKFDAYGLSETYTNAQASAQIGAKLANGAWYRLMLNRQDSTGHPMQYYTVNANNAGIFTAPTGARPTTIVSGIQYDIAPTGQKRAIFGANAGAIDHTIQTTGKAAFGYDFSPTLSAEGMLAWWKNDSDNRNNSFLRDANGQTIWSGRVSNNGNAFDIPASAFAPFNRQESHVQAGLTVKTRHQSGWNMSVVASQYRIIEDVQRTANNPDPVAANGGAGTSTLRDGTGFRTFELQSTYSPVQGDWTGGAHYLTFGLHANDYHLAQSTRALTTDWRRGAGDENQFVGGDTRLFALYAQDAWRFAQDWKATIGTRWESWKAYNGNQRFIPGASQAYPERSITALSPKLAVTWEAADDITARLSAGRGTRFATVAELFQGTQSGSSIVLNDPDLRPEKSDAIELMLEKRYRNASLRVSLFQDSIRDTIWSQTNTAVFPSITNVQNVGLVRTRGIELAGDIDNLLINGLNLDGNLALNDSKIIENDNFMASVGKTWVRIPRIRGSVTLSYAPSSSWSVAGSYRYAGRQYNDMLNLDTNPDTYGGLSRVKQLDLRVLFKPVKGLELAGGIDNVMDYRAYQSHPLPGRNLFAEVRYQY</sequence>
<evidence type="ECO:0000256" key="8">
    <source>
        <dbReference type="ARBA" id="ARBA00023077"/>
    </source>
</evidence>
<keyword evidence="7" id="KW-0406">Ion transport</keyword>
<proteinExistence type="inferred from homology"/>
<keyword evidence="10 16" id="KW-0675">Receptor</keyword>
<evidence type="ECO:0000259" key="15">
    <source>
        <dbReference type="Pfam" id="PF07715"/>
    </source>
</evidence>
<dbReference type="InterPro" id="IPR039426">
    <property type="entry name" value="TonB-dep_rcpt-like"/>
</dbReference>
<dbReference type="InterPro" id="IPR037066">
    <property type="entry name" value="Plug_dom_sf"/>
</dbReference>
<evidence type="ECO:0000256" key="5">
    <source>
        <dbReference type="ARBA" id="ARBA00022692"/>
    </source>
</evidence>
<dbReference type="GO" id="GO:0015344">
    <property type="term" value="F:siderophore uptake transmembrane transporter activity"/>
    <property type="evidence" value="ECO:0007669"/>
    <property type="project" value="TreeGrafter"/>
</dbReference>
<dbReference type="SUPFAM" id="SSF56935">
    <property type="entry name" value="Porins"/>
    <property type="match status" value="1"/>
</dbReference>
<organism evidence="16 17">
    <name type="scientific">Undibacterium pigrum</name>
    <dbReference type="NCBI Taxonomy" id="401470"/>
    <lineage>
        <taxon>Bacteria</taxon>
        <taxon>Pseudomonadati</taxon>
        <taxon>Pseudomonadota</taxon>
        <taxon>Betaproteobacteria</taxon>
        <taxon>Burkholderiales</taxon>
        <taxon>Oxalobacteraceae</taxon>
        <taxon>Undibacterium</taxon>
    </lineage>
</organism>
<dbReference type="PROSITE" id="PS52016">
    <property type="entry name" value="TONB_DEPENDENT_REC_3"/>
    <property type="match status" value="1"/>
</dbReference>
<evidence type="ECO:0000256" key="12">
    <source>
        <dbReference type="PROSITE-ProRule" id="PRU01360"/>
    </source>
</evidence>
<feature type="domain" description="TonB-dependent receptor-like beta-barrel" evidence="14">
    <location>
        <begin position="344"/>
        <end position="784"/>
    </location>
</feature>
<dbReference type="Pfam" id="PF00593">
    <property type="entry name" value="TonB_dep_Rec_b-barrel"/>
    <property type="match status" value="1"/>
</dbReference>
<keyword evidence="17" id="KW-1185">Reference proteome</keyword>
<feature type="domain" description="TonB-dependent receptor plug" evidence="15">
    <location>
        <begin position="86"/>
        <end position="194"/>
    </location>
</feature>
<keyword evidence="5 12" id="KW-0812">Transmembrane</keyword>
<dbReference type="PANTHER" id="PTHR30069:SF53">
    <property type="entry name" value="COLICIN I RECEPTOR-RELATED"/>
    <property type="match status" value="1"/>
</dbReference>
<evidence type="ECO:0000259" key="14">
    <source>
        <dbReference type="Pfam" id="PF00593"/>
    </source>
</evidence>
<comment type="similarity">
    <text evidence="2 12 13">Belongs to the TonB-dependent receptor family.</text>
</comment>
<dbReference type="InterPro" id="IPR036942">
    <property type="entry name" value="Beta-barrel_TonB_sf"/>
</dbReference>
<evidence type="ECO:0000256" key="10">
    <source>
        <dbReference type="ARBA" id="ARBA00023170"/>
    </source>
</evidence>
<dbReference type="InterPro" id="IPR000531">
    <property type="entry name" value="Beta-barrel_TonB"/>
</dbReference>
<name>A0A318JTG6_9BURK</name>
<evidence type="ECO:0000256" key="9">
    <source>
        <dbReference type="ARBA" id="ARBA00023136"/>
    </source>
</evidence>
<evidence type="ECO:0000256" key="4">
    <source>
        <dbReference type="ARBA" id="ARBA00022452"/>
    </source>
</evidence>
<dbReference type="OrthoDB" id="9760620at2"/>
<dbReference type="AlphaFoldDB" id="A0A318JTG6"/>
<gene>
    <name evidence="16" type="ORF">DFR42_10336</name>
</gene>
<keyword evidence="6" id="KW-0732">Signal</keyword>
<evidence type="ECO:0000256" key="6">
    <source>
        <dbReference type="ARBA" id="ARBA00022729"/>
    </source>
</evidence>
<evidence type="ECO:0000256" key="1">
    <source>
        <dbReference type="ARBA" id="ARBA00004571"/>
    </source>
</evidence>
<keyword evidence="4 12" id="KW-1134">Transmembrane beta strand</keyword>
<protein>
    <submittedName>
        <fullName evidence="16">Iron complex outermembrane receptor protein</fullName>
    </submittedName>
</protein>
<dbReference type="Gene3D" id="2.40.170.20">
    <property type="entry name" value="TonB-dependent receptor, beta-barrel domain"/>
    <property type="match status" value="1"/>
</dbReference>
<evidence type="ECO:0000256" key="11">
    <source>
        <dbReference type="ARBA" id="ARBA00023237"/>
    </source>
</evidence>
<comment type="subcellular location">
    <subcellularLocation>
        <location evidence="1 12">Cell outer membrane</location>
        <topology evidence="1 12">Multi-pass membrane protein</topology>
    </subcellularLocation>
</comment>
<evidence type="ECO:0000256" key="3">
    <source>
        <dbReference type="ARBA" id="ARBA00022448"/>
    </source>
</evidence>
<dbReference type="EMBL" id="QJKB01000003">
    <property type="protein sequence ID" value="PXX43768.1"/>
    <property type="molecule type" value="Genomic_DNA"/>
</dbReference>
<dbReference type="Pfam" id="PF07715">
    <property type="entry name" value="Plug"/>
    <property type="match status" value="1"/>
</dbReference>
<keyword evidence="11 12" id="KW-0998">Cell outer membrane</keyword>
<evidence type="ECO:0000256" key="7">
    <source>
        <dbReference type="ARBA" id="ARBA00023065"/>
    </source>
</evidence>
<dbReference type="InterPro" id="IPR012910">
    <property type="entry name" value="Plug_dom"/>
</dbReference>
<dbReference type="PANTHER" id="PTHR30069">
    <property type="entry name" value="TONB-DEPENDENT OUTER MEMBRANE RECEPTOR"/>
    <property type="match status" value="1"/>
</dbReference>
<evidence type="ECO:0000256" key="2">
    <source>
        <dbReference type="ARBA" id="ARBA00009810"/>
    </source>
</evidence>
<keyword evidence="8 13" id="KW-0798">TonB box</keyword>
<keyword evidence="9 12" id="KW-0472">Membrane</keyword>
<comment type="caution">
    <text evidence="16">The sequence shown here is derived from an EMBL/GenBank/DDBJ whole genome shotgun (WGS) entry which is preliminary data.</text>
</comment>
<dbReference type="GO" id="GO:0009279">
    <property type="term" value="C:cell outer membrane"/>
    <property type="evidence" value="ECO:0007669"/>
    <property type="project" value="UniProtKB-SubCell"/>
</dbReference>
<evidence type="ECO:0000313" key="17">
    <source>
        <dbReference type="Proteomes" id="UP000247792"/>
    </source>
</evidence>
<reference evidence="16 17" key="1">
    <citation type="submission" date="2018-05" db="EMBL/GenBank/DDBJ databases">
        <title>Genomic Encyclopedia of Type Strains, Phase IV (KMG-IV): sequencing the most valuable type-strain genomes for metagenomic binning, comparative biology and taxonomic classification.</title>
        <authorList>
            <person name="Goeker M."/>
        </authorList>
    </citation>
    <scope>NUCLEOTIDE SEQUENCE [LARGE SCALE GENOMIC DNA]</scope>
    <source>
        <strain evidence="16 17">DSM 19792</strain>
    </source>
</reference>
<accession>A0A318JTG6</accession>
<evidence type="ECO:0000313" key="16">
    <source>
        <dbReference type="EMBL" id="PXX43768.1"/>
    </source>
</evidence>
<dbReference type="Proteomes" id="UP000247792">
    <property type="component" value="Unassembled WGS sequence"/>
</dbReference>
<evidence type="ECO:0000256" key="13">
    <source>
        <dbReference type="RuleBase" id="RU003357"/>
    </source>
</evidence>